<dbReference type="InterPro" id="IPR051615">
    <property type="entry name" value="Transcr_Regulatory_Elem"/>
</dbReference>
<evidence type="ECO:0000259" key="7">
    <source>
        <dbReference type="SMART" id="SM00906"/>
    </source>
</evidence>
<keyword evidence="3" id="KW-0805">Transcription regulation</keyword>
<organism evidence="8 9">
    <name type="scientific">Lasiodiplodia theobromae</name>
    <dbReference type="NCBI Taxonomy" id="45133"/>
    <lineage>
        <taxon>Eukaryota</taxon>
        <taxon>Fungi</taxon>
        <taxon>Dikarya</taxon>
        <taxon>Ascomycota</taxon>
        <taxon>Pezizomycotina</taxon>
        <taxon>Dothideomycetes</taxon>
        <taxon>Dothideomycetes incertae sedis</taxon>
        <taxon>Botryosphaeriales</taxon>
        <taxon>Botryosphaeriaceae</taxon>
        <taxon>Lasiodiplodia</taxon>
    </lineage>
</organism>
<reference evidence="8" key="1">
    <citation type="submission" date="2016-08" db="EMBL/GenBank/DDBJ databases">
        <authorList>
            <person name="Yan J."/>
        </authorList>
    </citation>
    <scope>NUCLEOTIDE SEQUENCE</scope>
    <source>
        <strain evidence="8">CSS-01s</strain>
    </source>
</reference>
<keyword evidence="4" id="KW-0238">DNA-binding</keyword>
<accession>A0A8H7MB57</accession>
<dbReference type="GO" id="GO:0003677">
    <property type="term" value="F:DNA binding"/>
    <property type="evidence" value="ECO:0007669"/>
    <property type="project" value="UniProtKB-KW"/>
</dbReference>
<dbReference type="AlphaFoldDB" id="A0A8H7MB57"/>
<evidence type="ECO:0000256" key="2">
    <source>
        <dbReference type="ARBA" id="ARBA00022833"/>
    </source>
</evidence>
<evidence type="ECO:0000256" key="4">
    <source>
        <dbReference type="ARBA" id="ARBA00023125"/>
    </source>
</evidence>
<dbReference type="Proteomes" id="UP000627934">
    <property type="component" value="Unassembled WGS sequence"/>
</dbReference>
<dbReference type="PANTHER" id="PTHR31313">
    <property type="entry name" value="TY1 ENHANCER ACTIVATOR"/>
    <property type="match status" value="1"/>
</dbReference>
<evidence type="ECO:0000256" key="5">
    <source>
        <dbReference type="ARBA" id="ARBA00023163"/>
    </source>
</evidence>
<dbReference type="EMBL" id="MDYX01000046">
    <property type="protein sequence ID" value="KAF9630905.1"/>
    <property type="molecule type" value="Genomic_DNA"/>
</dbReference>
<name>A0A8H7MB57_9PEZI</name>
<dbReference type="Pfam" id="PF04082">
    <property type="entry name" value="Fungal_trans"/>
    <property type="match status" value="1"/>
</dbReference>
<reference evidence="8" key="2">
    <citation type="journal article" date="2018" name="DNA Res.">
        <title>Comparative genome and transcriptome analyses reveal adaptations to opportunistic infections in woody plant degrading pathogens of Botryosphaeriaceae.</title>
        <authorList>
            <person name="Yan J.Y."/>
            <person name="Zhao W.S."/>
            <person name="Chen Z."/>
            <person name="Xing Q.K."/>
            <person name="Zhang W."/>
            <person name="Chethana K.W.T."/>
            <person name="Xue M.F."/>
            <person name="Xu J.P."/>
            <person name="Phillips A.J.L."/>
            <person name="Wang Y."/>
            <person name="Liu J.H."/>
            <person name="Liu M."/>
            <person name="Zhou Y."/>
            <person name="Jayawardena R.S."/>
            <person name="Manawasinghe I.S."/>
            <person name="Huang J.B."/>
            <person name="Qiao G.H."/>
            <person name="Fu C.Y."/>
            <person name="Guo F.F."/>
            <person name="Dissanayake A.J."/>
            <person name="Peng Y.L."/>
            <person name="Hyde K.D."/>
            <person name="Li X.H."/>
        </authorList>
    </citation>
    <scope>NUCLEOTIDE SEQUENCE</scope>
    <source>
        <strain evidence="8">CSS-01s</strain>
    </source>
</reference>
<keyword evidence="1" id="KW-0479">Metal-binding</keyword>
<comment type="caution">
    <text evidence="8">The sequence shown here is derived from an EMBL/GenBank/DDBJ whole genome shotgun (WGS) entry which is preliminary data.</text>
</comment>
<keyword evidence="6" id="KW-0539">Nucleus</keyword>
<dbReference type="GO" id="GO:0008270">
    <property type="term" value="F:zinc ion binding"/>
    <property type="evidence" value="ECO:0007669"/>
    <property type="project" value="InterPro"/>
</dbReference>
<dbReference type="GO" id="GO:0006351">
    <property type="term" value="P:DNA-templated transcription"/>
    <property type="evidence" value="ECO:0007669"/>
    <property type="project" value="InterPro"/>
</dbReference>
<dbReference type="InterPro" id="IPR007219">
    <property type="entry name" value="XnlR_reg_dom"/>
</dbReference>
<dbReference type="SMART" id="SM00906">
    <property type="entry name" value="Fungal_trans"/>
    <property type="match status" value="1"/>
</dbReference>
<gene>
    <name evidence="8" type="ORF">BFW01_g1776</name>
</gene>
<keyword evidence="5" id="KW-0804">Transcription</keyword>
<proteinExistence type="predicted"/>
<sequence>MAFRISQDLGLQRGLKNDSSPTVRIDHEIRGRVYWGCYTSDTLISLILGRPVFFQDRDSVVDPSEPLPDNPELEAWLESGTTDYKVSKLIPYLKSLGKLGGVMHETLSRVFALKGSSGDEKQGLIHQVDVDLGRWLETLPEEIRWNRWWPVTKPLQPHIAALHLTFLCVRICIHRENMVSSRDATSARSSREQCESLIGMVVQLMRHYKSQHDLRQVPIIFVPAQRRQTFQFAS</sequence>
<evidence type="ECO:0000256" key="1">
    <source>
        <dbReference type="ARBA" id="ARBA00022723"/>
    </source>
</evidence>
<evidence type="ECO:0000313" key="8">
    <source>
        <dbReference type="EMBL" id="KAF9630905.1"/>
    </source>
</evidence>
<feature type="domain" description="Xylanolytic transcriptional activator regulatory" evidence="7">
    <location>
        <begin position="1"/>
        <end position="72"/>
    </location>
</feature>
<protein>
    <submittedName>
        <fullName evidence="8">Transcription factor</fullName>
    </submittedName>
</protein>
<dbReference type="CDD" id="cd12148">
    <property type="entry name" value="fungal_TF_MHR"/>
    <property type="match status" value="1"/>
</dbReference>
<evidence type="ECO:0000313" key="9">
    <source>
        <dbReference type="Proteomes" id="UP000627934"/>
    </source>
</evidence>
<keyword evidence="2" id="KW-0862">Zinc</keyword>
<dbReference type="PANTHER" id="PTHR31313:SF81">
    <property type="entry name" value="TY1 ENHANCER ACTIVATOR"/>
    <property type="match status" value="1"/>
</dbReference>
<evidence type="ECO:0000256" key="3">
    <source>
        <dbReference type="ARBA" id="ARBA00023015"/>
    </source>
</evidence>
<evidence type="ECO:0000256" key="6">
    <source>
        <dbReference type="ARBA" id="ARBA00023242"/>
    </source>
</evidence>